<evidence type="ECO:0000313" key="1">
    <source>
        <dbReference type="EMBL" id="KAH7937460.1"/>
    </source>
</evidence>
<comment type="caution">
    <text evidence="1">The sequence shown here is derived from an EMBL/GenBank/DDBJ whole genome shotgun (WGS) entry which is preliminary data.</text>
</comment>
<protein>
    <submittedName>
        <fullName evidence="1">Uncharacterized protein</fullName>
    </submittedName>
</protein>
<dbReference type="EMBL" id="CM023477">
    <property type="protein sequence ID" value="KAH7937460.1"/>
    <property type="molecule type" value="Genomic_DNA"/>
</dbReference>
<evidence type="ECO:0000313" key="2">
    <source>
        <dbReference type="Proteomes" id="UP000821865"/>
    </source>
</evidence>
<keyword evidence="2" id="KW-1185">Reference proteome</keyword>
<sequence>MPGHCCVPGYRGNYDGEKAVRVFTFPADADRRRQWLKAIPRADVVPGKRSVVCERHFRASDIRTSSSYVDSKTGKVVEAKLKIARLSPDAVPCVFPNCPAYLSAPARATSREAPDEKRMRLEAASLREAIAASLQTHEEEESGNNIDTFQTLLERFSEIKLSSFWNVISRPTCVVFFSLASVDAPSIFLSITISQDLTVKVYCRDVQLTTDGIDTIPVKIIDMRLLTRLLDDVEALDQKILPKEEERIKRMLTLTLSLLQDASNCELSNVEQLNAVRFLKEQVALLLVKHCNSLRYSPELLVFSSILYTVSPHAYRFLCSSGNIRLPHQSTIRRICDSYKLARVDPEWKKHPHGFVLKVTNWVESQQTEFLGE</sequence>
<organism evidence="1 2">
    <name type="scientific">Dermacentor silvarum</name>
    <name type="common">Tick</name>
    <dbReference type="NCBI Taxonomy" id="543639"/>
    <lineage>
        <taxon>Eukaryota</taxon>
        <taxon>Metazoa</taxon>
        <taxon>Ecdysozoa</taxon>
        <taxon>Arthropoda</taxon>
        <taxon>Chelicerata</taxon>
        <taxon>Arachnida</taxon>
        <taxon>Acari</taxon>
        <taxon>Parasitiformes</taxon>
        <taxon>Ixodida</taxon>
        <taxon>Ixodoidea</taxon>
        <taxon>Ixodidae</taxon>
        <taxon>Rhipicephalinae</taxon>
        <taxon>Dermacentor</taxon>
    </lineage>
</organism>
<reference evidence="1" key="1">
    <citation type="submission" date="2020-05" db="EMBL/GenBank/DDBJ databases">
        <title>Large-scale comparative analyses of tick genomes elucidate their genetic diversity and vector capacities.</title>
        <authorList>
            <person name="Jia N."/>
            <person name="Wang J."/>
            <person name="Shi W."/>
            <person name="Du L."/>
            <person name="Sun Y."/>
            <person name="Zhan W."/>
            <person name="Jiang J."/>
            <person name="Wang Q."/>
            <person name="Zhang B."/>
            <person name="Ji P."/>
            <person name="Sakyi L.B."/>
            <person name="Cui X."/>
            <person name="Yuan T."/>
            <person name="Jiang B."/>
            <person name="Yang W."/>
            <person name="Lam T.T.-Y."/>
            <person name="Chang Q."/>
            <person name="Ding S."/>
            <person name="Wang X."/>
            <person name="Zhu J."/>
            <person name="Ruan X."/>
            <person name="Zhao L."/>
            <person name="Wei J."/>
            <person name="Que T."/>
            <person name="Du C."/>
            <person name="Cheng J."/>
            <person name="Dai P."/>
            <person name="Han X."/>
            <person name="Huang E."/>
            <person name="Gao Y."/>
            <person name="Liu J."/>
            <person name="Shao H."/>
            <person name="Ye R."/>
            <person name="Li L."/>
            <person name="Wei W."/>
            <person name="Wang X."/>
            <person name="Wang C."/>
            <person name="Yang T."/>
            <person name="Huo Q."/>
            <person name="Li W."/>
            <person name="Guo W."/>
            <person name="Chen H."/>
            <person name="Zhou L."/>
            <person name="Ni X."/>
            <person name="Tian J."/>
            <person name="Zhou Y."/>
            <person name="Sheng Y."/>
            <person name="Liu T."/>
            <person name="Pan Y."/>
            <person name="Xia L."/>
            <person name="Li J."/>
            <person name="Zhao F."/>
            <person name="Cao W."/>
        </authorList>
    </citation>
    <scope>NUCLEOTIDE SEQUENCE</scope>
    <source>
        <strain evidence="1">Dsil-2018</strain>
    </source>
</reference>
<proteinExistence type="predicted"/>
<name>A0ACB8C9D5_DERSI</name>
<dbReference type="Proteomes" id="UP000821865">
    <property type="component" value="Chromosome 8"/>
</dbReference>
<accession>A0ACB8C9D5</accession>
<gene>
    <name evidence="1" type="ORF">HPB49_012608</name>
</gene>